<dbReference type="Proteomes" id="UP001596162">
    <property type="component" value="Unassembled WGS sequence"/>
</dbReference>
<keyword evidence="1" id="KW-0812">Transmembrane</keyword>
<dbReference type="Gene3D" id="3.55.50.30">
    <property type="match status" value="1"/>
</dbReference>
<evidence type="ECO:0000313" key="4">
    <source>
        <dbReference type="EMBL" id="MFC5196233.1"/>
    </source>
</evidence>
<dbReference type="InterPro" id="IPR032508">
    <property type="entry name" value="FecR_C"/>
</dbReference>
<evidence type="ECO:0000313" key="5">
    <source>
        <dbReference type="Proteomes" id="UP001596162"/>
    </source>
</evidence>
<keyword evidence="1" id="KW-1133">Transmembrane helix</keyword>
<dbReference type="Pfam" id="PF16344">
    <property type="entry name" value="FecR_C"/>
    <property type="match status" value="1"/>
</dbReference>
<accession>A0ABW0CAG8</accession>
<dbReference type="Gene3D" id="2.60.120.1440">
    <property type="match status" value="1"/>
</dbReference>
<comment type="caution">
    <text evidence="4">The sequence shown here is derived from an EMBL/GenBank/DDBJ whole genome shotgun (WGS) entry which is preliminary data.</text>
</comment>
<keyword evidence="5" id="KW-1185">Reference proteome</keyword>
<feature type="domain" description="FecR protein" evidence="2">
    <location>
        <begin position="98"/>
        <end position="188"/>
    </location>
</feature>
<dbReference type="Pfam" id="PF04773">
    <property type="entry name" value="FecR"/>
    <property type="match status" value="1"/>
</dbReference>
<sequence length="298" mass="34306">MNREELIQKWLQDDLNPQELAAFKALDDYEPLMKLSENLMHFKAPKFDESLAFETISAEISKKQKSKTKWLKPILKIAALIAISFSVYYYTTTLDTHITTLTAEKTTFELPDYSEVTLNAQSQITYNKKSWKNQRELTLHGEAYFKVEKGSKFNVQTSSGTITVLGTQFLVENRNDIFEVVCYEGSVQVITDHKNMVLKPGDQFLILNGKFIAREKENILNPAWLYNHSQFKSMPYKFVLNELERQYGLKVDAQTINTSVLFTGKFVHTDLDLALKAITLPLNITYTKENGLIVLHEK</sequence>
<evidence type="ECO:0000259" key="2">
    <source>
        <dbReference type="Pfam" id="PF04773"/>
    </source>
</evidence>
<protein>
    <submittedName>
        <fullName evidence="4">FecR family protein</fullName>
    </submittedName>
</protein>
<gene>
    <name evidence="4" type="ORF">ACFPH8_12900</name>
</gene>
<feature type="transmembrane region" description="Helical" evidence="1">
    <location>
        <begin position="70"/>
        <end position="90"/>
    </location>
</feature>
<organism evidence="4 5">
    <name type="scientific">Bizionia hallyeonensis</name>
    <dbReference type="NCBI Taxonomy" id="1123757"/>
    <lineage>
        <taxon>Bacteria</taxon>
        <taxon>Pseudomonadati</taxon>
        <taxon>Bacteroidota</taxon>
        <taxon>Flavobacteriia</taxon>
        <taxon>Flavobacteriales</taxon>
        <taxon>Flavobacteriaceae</taxon>
        <taxon>Bizionia</taxon>
    </lineage>
</organism>
<dbReference type="PANTHER" id="PTHR30273:SF2">
    <property type="entry name" value="PROTEIN FECR"/>
    <property type="match status" value="1"/>
</dbReference>
<dbReference type="InterPro" id="IPR006860">
    <property type="entry name" value="FecR"/>
</dbReference>
<keyword evidence="1" id="KW-0472">Membrane</keyword>
<dbReference type="PIRSF" id="PIRSF018266">
    <property type="entry name" value="FecR"/>
    <property type="match status" value="1"/>
</dbReference>
<proteinExistence type="predicted"/>
<dbReference type="RefSeq" id="WP_376861535.1">
    <property type="nucleotide sequence ID" value="NZ_JBHSLA010000005.1"/>
</dbReference>
<dbReference type="InterPro" id="IPR012373">
    <property type="entry name" value="Ferrdict_sens_TM"/>
</dbReference>
<name>A0ABW0CAG8_9FLAO</name>
<dbReference type="EMBL" id="JBHSLA010000005">
    <property type="protein sequence ID" value="MFC5196233.1"/>
    <property type="molecule type" value="Genomic_DNA"/>
</dbReference>
<reference evidence="5" key="1">
    <citation type="journal article" date="2019" name="Int. J. Syst. Evol. Microbiol.">
        <title>The Global Catalogue of Microorganisms (GCM) 10K type strain sequencing project: providing services to taxonomists for standard genome sequencing and annotation.</title>
        <authorList>
            <consortium name="The Broad Institute Genomics Platform"/>
            <consortium name="The Broad Institute Genome Sequencing Center for Infectious Disease"/>
            <person name="Wu L."/>
            <person name="Ma J."/>
        </authorList>
    </citation>
    <scope>NUCLEOTIDE SEQUENCE [LARGE SCALE GENOMIC DNA]</scope>
    <source>
        <strain evidence="5">JCM 17978</strain>
    </source>
</reference>
<evidence type="ECO:0000259" key="3">
    <source>
        <dbReference type="Pfam" id="PF16344"/>
    </source>
</evidence>
<evidence type="ECO:0000256" key="1">
    <source>
        <dbReference type="SAM" id="Phobius"/>
    </source>
</evidence>
<dbReference type="PANTHER" id="PTHR30273">
    <property type="entry name" value="PERIPLASMIC SIGNAL SENSOR AND SIGMA FACTOR ACTIVATOR FECR-RELATED"/>
    <property type="match status" value="1"/>
</dbReference>
<feature type="domain" description="Protein FecR C-terminal" evidence="3">
    <location>
        <begin position="231"/>
        <end position="293"/>
    </location>
</feature>